<dbReference type="SMART" id="SM01086">
    <property type="entry name" value="ClpB_D2-small"/>
    <property type="match status" value="1"/>
</dbReference>
<dbReference type="Gene3D" id="1.10.8.60">
    <property type="match status" value="1"/>
</dbReference>
<keyword evidence="3 7" id="KW-0067">ATP-binding</keyword>
<dbReference type="InterPro" id="IPR050052">
    <property type="entry name" value="ATP-dep_Clp_protease_ClpX"/>
</dbReference>
<protein>
    <submittedName>
        <fullName evidence="7">ATP-dependent protease ATP-binding subunit HslU</fullName>
    </submittedName>
</protein>
<feature type="domain" description="Clp ATPase C-terminal" evidence="6">
    <location>
        <begin position="362"/>
        <end position="461"/>
    </location>
</feature>
<keyword evidence="2" id="KW-0547">Nucleotide-binding</keyword>
<keyword evidence="4" id="KW-0143">Chaperone</keyword>
<evidence type="ECO:0000259" key="6">
    <source>
        <dbReference type="SMART" id="SM01086"/>
    </source>
</evidence>
<keyword evidence="8" id="KW-1185">Reference proteome</keyword>
<dbReference type="GO" id="GO:0051603">
    <property type="term" value="P:proteolysis involved in protein catabolic process"/>
    <property type="evidence" value="ECO:0007669"/>
    <property type="project" value="TreeGrafter"/>
</dbReference>
<name>A0A0R1USX4_9LACO</name>
<dbReference type="NCBIfam" id="TIGR00390">
    <property type="entry name" value="hslU"/>
    <property type="match status" value="1"/>
</dbReference>
<dbReference type="PANTHER" id="PTHR48102">
    <property type="entry name" value="ATP-DEPENDENT CLP PROTEASE ATP-BINDING SUBUNIT CLPX-LIKE, MITOCHONDRIAL-RELATED"/>
    <property type="match status" value="1"/>
</dbReference>
<dbReference type="Pfam" id="PF00004">
    <property type="entry name" value="AAA"/>
    <property type="match status" value="1"/>
</dbReference>
<dbReference type="GO" id="GO:0009376">
    <property type="term" value="C:HslUV protease complex"/>
    <property type="evidence" value="ECO:0007669"/>
    <property type="project" value="InterPro"/>
</dbReference>
<dbReference type="CDD" id="cd19498">
    <property type="entry name" value="RecA-like_HslU"/>
    <property type="match status" value="1"/>
</dbReference>
<reference evidence="7 8" key="1">
    <citation type="journal article" date="2015" name="Genome Announc.">
        <title>Expanding the biotechnology potential of lactobacilli through comparative genomics of 213 strains and associated genera.</title>
        <authorList>
            <person name="Sun Z."/>
            <person name="Harris H.M."/>
            <person name="McCann A."/>
            <person name="Guo C."/>
            <person name="Argimon S."/>
            <person name="Zhang W."/>
            <person name="Yang X."/>
            <person name="Jeffery I.B."/>
            <person name="Cooney J.C."/>
            <person name="Kagawa T.F."/>
            <person name="Liu W."/>
            <person name="Song Y."/>
            <person name="Salvetti E."/>
            <person name="Wrobel A."/>
            <person name="Rasinkangas P."/>
            <person name="Parkhill J."/>
            <person name="Rea M.C."/>
            <person name="O'Sullivan O."/>
            <person name="Ritari J."/>
            <person name="Douillard F.P."/>
            <person name="Paul Ross R."/>
            <person name="Yang R."/>
            <person name="Briner A.E."/>
            <person name="Felis G.E."/>
            <person name="de Vos W.M."/>
            <person name="Barrangou R."/>
            <person name="Klaenhammer T.R."/>
            <person name="Caufield P.W."/>
            <person name="Cui Y."/>
            <person name="Zhang H."/>
            <person name="O'Toole P.W."/>
        </authorList>
    </citation>
    <scope>NUCLEOTIDE SEQUENCE [LARGE SCALE GENOMIC DNA]</scope>
    <source>
        <strain evidence="7 8">DSM 16381</strain>
    </source>
</reference>
<dbReference type="Proteomes" id="UP000051580">
    <property type="component" value="Unassembled WGS sequence"/>
</dbReference>
<keyword evidence="7" id="KW-0378">Hydrolase</keyword>
<proteinExistence type="inferred from homology"/>
<evidence type="ECO:0000256" key="3">
    <source>
        <dbReference type="ARBA" id="ARBA00022840"/>
    </source>
</evidence>
<evidence type="ECO:0000313" key="7">
    <source>
        <dbReference type="EMBL" id="KRL95876.1"/>
    </source>
</evidence>
<dbReference type="InterPro" id="IPR003959">
    <property type="entry name" value="ATPase_AAA_core"/>
</dbReference>
<evidence type="ECO:0000256" key="1">
    <source>
        <dbReference type="ARBA" id="ARBA00009771"/>
    </source>
</evidence>
<accession>A0A0R1USX4</accession>
<dbReference type="InterPro" id="IPR003593">
    <property type="entry name" value="AAA+_ATPase"/>
</dbReference>
<comment type="caution">
    <text evidence="7">The sequence shown here is derived from an EMBL/GenBank/DDBJ whole genome shotgun (WGS) entry which is preliminary data.</text>
</comment>
<dbReference type="GO" id="GO:0005524">
    <property type="term" value="F:ATP binding"/>
    <property type="evidence" value="ECO:0007669"/>
    <property type="project" value="UniProtKB-KW"/>
</dbReference>
<dbReference type="InterPro" id="IPR027417">
    <property type="entry name" value="P-loop_NTPase"/>
</dbReference>
<dbReference type="EMBL" id="AZFS01000044">
    <property type="protein sequence ID" value="KRL95876.1"/>
    <property type="molecule type" value="Genomic_DNA"/>
</dbReference>
<dbReference type="GO" id="GO:0016887">
    <property type="term" value="F:ATP hydrolysis activity"/>
    <property type="evidence" value="ECO:0007669"/>
    <property type="project" value="InterPro"/>
</dbReference>
<evidence type="ECO:0000259" key="5">
    <source>
        <dbReference type="SMART" id="SM00382"/>
    </source>
</evidence>
<dbReference type="PANTHER" id="PTHR48102:SF3">
    <property type="entry name" value="ATP-DEPENDENT PROTEASE ATPASE SUBUNIT HSLU"/>
    <property type="match status" value="1"/>
</dbReference>
<evidence type="ECO:0000256" key="2">
    <source>
        <dbReference type="ARBA" id="ARBA00022741"/>
    </source>
</evidence>
<dbReference type="NCBIfam" id="NF003544">
    <property type="entry name" value="PRK05201.1"/>
    <property type="match status" value="1"/>
</dbReference>
<dbReference type="Gene3D" id="1.10.8.10">
    <property type="entry name" value="DNA helicase RuvA subunit, C-terminal domain"/>
    <property type="match status" value="1"/>
</dbReference>
<dbReference type="SUPFAM" id="SSF52540">
    <property type="entry name" value="P-loop containing nucleoside triphosphate hydrolases"/>
    <property type="match status" value="1"/>
</dbReference>
<feature type="domain" description="AAA+ ATPase" evidence="5">
    <location>
        <begin position="51"/>
        <end position="359"/>
    </location>
</feature>
<dbReference type="PATRIC" id="fig|1423753.3.peg.2211"/>
<gene>
    <name evidence="7" type="ORF">FD28_GL002105</name>
</gene>
<dbReference type="SMART" id="SM00382">
    <property type="entry name" value="AAA"/>
    <property type="match status" value="1"/>
</dbReference>
<dbReference type="Gene3D" id="3.40.50.300">
    <property type="entry name" value="P-loop containing nucleotide triphosphate hydrolases"/>
    <property type="match status" value="2"/>
</dbReference>
<keyword evidence="7" id="KW-0645">Protease</keyword>
<dbReference type="InterPro" id="IPR019489">
    <property type="entry name" value="Clp_ATPase_C"/>
</dbReference>
<evidence type="ECO:0000313" key="8">
    <source>
        <dbReference type="Proteomes" id="UP000051580"/>
    </source>
</evidence>
<dbReference type="Pfam" id="PF07724">
    <property type="entry name" value="AAA_2"/>
    <property type="match status" value="1"/>
</dbReference>
<dbReference type="RefSeq" id="WP_057732544.1">
    <property type="nucleotide sequence ID" value="NZ_AZFS01000044.1"/>
</dbReference>
<evidence type="ECO:0000256" key="4">
    <source>
        <dbReference type="ARBA" id="ARBA00023186"/>
    </source>
</evidence>
<dbReference type="OrthoDB" id="9804062at2"/>
<dbReference type="InterPro" id="IPR004491">
    <property type="entry name" value="HslU"/>
</dbReference>
<dbReference type="AlphaFoldDB" id="A0A0R1USX4"/>
<dbReference type="STRING" id="1423753.FD28_GL002105"/>
<comment type="similarity">
    <text evidence="1">Belongs to the ClpX chaperone family. HslU subfamily.</text>
</comment>
<organism evidence="7 8">
    <name type="scientific">Levilactobacillus hammesii DSM 16381</name>
    <dbReference type="NCBI Taxonomy" id="1423753"/>
    <lineage>
        <taxon>Bacteria</taxon>
        <taxon>Bacillati</taxon>
        <taxon>Bacillota</taxon>
        <taxon>Bacilli</taxon>
        <taxon>Lactobacillales</taxon>
        <taxon>Lactobacillaceae</taxon>
        <taxon>Levilactobacillus</taxon>
    </lineage>
</organism>
<sequence length="470" mass="52536">MDAINKTPKEIVGLLDQYVIGQDEAKKAIAIALRNRYRRMQLDAAMQEEISPKNMLMIGPTGVGKTEIARRLAKIVHAPFTKVEASKFTEVGYVGRDVESMVRDLVEVSVAMEKQDQFKNVRTDATQAANKRLVKLLAPAKKKENKNNNDFSNMMNMFSQMQNGQMPTAPSEQEEVTDEIRNERLSLTEQLNQGLLENHTVELEMDDPQQANATDNNMLGQMGIDLNDTLGSIMPKKRIKRTVTVAEAREILVSEESEKLVNNADINHDAIMRAENTGIIFLDEIDKITKGSGQNSGDVSREGVQRDILPIVEGTQVKTKYGTIDTDHILFIAAGAFAESKPSDLIAELQGRFPIRVELNDLSKDDFVRILTEPNNALIKQYIALIGTDNVKVTFTMEAIERIAGLAFELNHENQNIGARRLQTVLEKLLEDLLYEGPDMGTGDVTITESYVNDKIGDIVQNKDLSRYIL</sequence>
<dbReference type="GO" id="GO:0008233">
    <property type="term" value="F:peptidase activity"/>
    <property type="evidence" value="ECO:0007669"/>
    <property type="project" value="UniProtKB-KW"/>
</dbReference>